<name>A0ABM4WMF1_COFAR</name>
<reference evidence="2" key="1">
    <citation type="submission" date="2025-08" db="UniProtKB">
        <authorList>
            <consortium name="RefSeq"/>
        </authorList>
    </citation>
    <scope>IDENTIFICATION</scope>
    <source>
        <tissue evidence="2">Leaves</tissue>
    </source>
</reference>
<sequence>MKVAVWNCRSAGDPLTIPQLKEYIAPRVINKETKDHWWLVGIYASTDERVRVQQWEIIGEKKKEWGEKWIAVGNFNDIYSNGEKWGGKERSEGSFREFNRFILGNELVDIGYKRVSWTWSNTWEGEGEIKERLDRYLGSVGWVQTYENATVEYIETEASDHCLLMLDTNPQ</sequence>
<organism evidence="1 2">
    <name type="scientific">Coffea arabica</name>
    <name type="common">Arabian coffee</name>
    <dbReference type="NCBI Taxonomy" id="13443"/>
    <lineage>
        <taxon>Eukaryota</taxon>
        <taxon>Viridiplantae</taxon>
        <taxon>Streptophyta</taxon>
        <taxon>Embryophyta</taxon>
        <taxon>Tracheophyta</taxon>
        <taxon>Spermatophyta</taxon>
        <taxon>Magnoliopsida</taxon>
        <taxon>eudicotyledons</taxon>
        <taxon>Gunneridae</taxon>
        <taxon>Pentapetalae</taxon>
        <taxon>asterids</taxon>
        <taxon>lamiids</taxon>
        <taxon>Gentianales</taxon>
        <taxon>Rubiaceae</taxon>
        <taxon>Ixoroideae</taxon>
        <taxon>Gardenieae complex</taxon>
        <taxon>Bertiereae - Coffeeae clade</taxon>
        <taxon>Coffeeae</taxon>
        <taxon>Coffea</taxon>
    </lineage>
</organism>
<dbReference type="Proteomes" id="UP001652660">
    <property type="component" value="Chromosome 2c"/>
</dbReference>
<evidence type="ECO:0000313" key="1">
    <source>
        <dbReference type="Proteomes" id="UP001652660"/>
    </source>
</evidence>
<dbReference type="PANTHER" id="PTHR33710:SF71">
    <property type="entry name" value="ENDONUCLEASE_EXONUCLEASE_PHOSPHATASE DOMAIN-CONTAINING PROTEIN"/>
    <property type="match status" value="1"/>
</dbReference>
<dbReference type="InterPro" id="IPR036691">
    <property type="entry name" value="Endo/exonu/phosph_ase_sf"/>
</dbReference>
<accession>A0ABM4WMF1</accession>
<gene>
    <name evidence="2" type="primary">LOC140035587</name>
</gene>
<dbReference type="PANTHER" id="PTHR33710">
    <property type="entry name" value="BNAC02G09200D PROTEIN"/>
    <property type="match status" value="1"/>
</dbReference>
<dbReference type="RefSeq" id="XP_071932975.1">
    <property type="nucleotide sequence ID" value="XM_072076874.1"/>
</dbReference>
<protein>
    <submittedName>
        <fullName evidence="2">Uncharacterized protein</fullName>
    </submittedName>
</protein>
<dbReference type="GeneID" id="140035587"/>
<evidence type="ECO:0000313" key="2">
    <source>
        <dbReference type="RefSeq" id="XP_071932975.1"/>
    </source>
</evidence>
<proteinExistence type="predicted"/>
<dbReference type="Gene3D" id="3.60.10.10">
    <property type="entry name" value="Endonuclease/exonuclease/phosphatase"/>
    <property type="match status" value="1"/>
</dbReference>
<keyword evidence="1" id="KW-1185">Reference proteome</keyword>
<dbReference type="SUPFAM" id="SSF56219">
    <property type="entry name" value="DNase I-like"/>
    <property type="match status" value="1"/>
</dbReference>